<dbReference type="PANTHER" id="PTHR44196:SF1">
    <property type="entry name" value="DEHYDROGENASE_REDUCTASE SDR FAMILY MEMBER 7B"/>
    <property type="match status" value="1"/>
</dbReference>
<dbReference type="PRINTS" id="PR00080">
    <property type="entry name" value="SDRFAMILY"/>
</dbReference>
<dbReference type="PANTHER" id="PTHR44196">
    <property type="entry name" value="DEHYDROGENASE/REDUCTASE SDR FAMILY MEMBER 7B"/>
    <property type="match status" value="1"/>
</dbReference>
<proteinExistence type="inferred from homology"/>
<dbReference type="RefSeq" id="WP_386811696.1">
    <property type="nucleotide sequence ID" value="NZ_JBHTIH010000003.1"/>
</dbReference>
<accession>A0ABW2YKW5</accession>
<comment type="similarity">
    <text evidence="1 3">Belongs to the short-chain dehydrogenases/reductases (SDR) family.</text>
</comment>
<keyword evidence="2" id="KW-0560">Oxidoreductase</keyword>
<dbReference type="PROSITE" id="PS00061">
    <property type="entry name" value="ADH_SHORT"/>
    <property type="match status" value="1"/>
</dbReference>
<protein>
    <submittedName>
        <fullName evidence="4">SDR family NAD(P)-dependent oxidoreductase</fullName>
    </submittedName>
</protein>
<gene>
    <name evidence="4" type="ORF">ACFQZQ_05525</name>
</gene>
<comment type="caution">
    <text evidence="4">The sequence shown here is derived from an EMBL/GenBank/DDBJ whole genome shotgun (WGS) entry which is preliminary data.</text>
</comment>
<organism evidence="4 5">
    <name type="scientific">Lysobacter koreensis</name>
    <dbReference type="NCBI Taxonomy" id="266122"/>
    <lineage>
        <taxon>Bacteria</taxon>
        <taxon>Pseudomonadati</taxon>
        <taxon>Pseudomonadota</taxon>
        <taxon>Gammaproteobacteria</taxon>
        <taxon>Lysobacterales</taxon>
        <taxon>Lysobacteraceae</taxon>
        <taxon>Lysobacter</taxon>
    </lineage>
</organism>
<dbReference type="PRINTS" id="PR00081">
    <property type="entry name" value="GDHRDH"/>
</dbReference>
<reference evidence="5" key="1">
    <citation type="journal article" date="2019" name="Int. J. Syst. Evol. Microbiol.">
        <title>The Global Catalogue of Microorganisms (GCM) 10K type strain sequencing project: providing services to taxonomists for standard genome sequencing and annotation.</title>
        <authorList>
            <consortium name="The Broad Institute Genomics Platform"/>
            <consortium name="The Broad Institute Genome Sequencing Center for Infectious Disease"/>
            <person name="Wu L."/>
            <person name="Ma J."/>
        </authorList>
    </citation>
    <scope>NUCLEOTIDE SEQUENCE [LARGE SCALE GENOMIC DNA]</scope>
    <source>
        <strain evidence="5">CCUG 55491</strain>
    </source>
</reference>
<dbReference type="Gene3D" id="3.40.50.720">
    <property type="entry name" value="NAD(P)-binding Rossmann-like Domain"/>
    <property type="match status" value="1"/>
</dbReference>
<evidence type="ECO:0000256" key="3">
    <source>
        <dbReference type="RuleBase" id="RU000363"/>
    </source>
</evidence>
<dbReference type="Proteomes" id="UP001597090">
    <property type="component" value="Unassembled WGS sequence"/>
</dbReference>
<evidence type="ECO:0000313" key="5">
    <source>
        <dbReference type="Proteomes" id="UP001597090"/>
    </source>
</evidence>
<dbReference type="EMBL" id="JBHTIH010000003">
    <property type="protein sequence ID" value="MFD0738736.1"/>
    <property type="molecule type" value="Genomic_DNA"/>
</dbReference>
<dbReference type="InterPro" id="IPR020904">
    <property type="entry name" value="Sc_DH/Rdtase_CS"/>
</dbReference>
<dbReference type="SUPFAM" id="SSF51735">
    <property type="entry name" value="NAD(P)-binding Rossmann-fold domains"/>
    <property type="match status" value="1"/>
</dbReference>
<dbReference type="Pfam" id="PF00106">
    <property type="entry name" value="adh_short"/>
    <property type="match status" value="1"/>
</dbReference>
<dbReference type="CDD" id="cd05233">
    <property type="entry name" value="SDR_c"/>
    <property type="match status" value="1"/>
</dbReference>
<evidence type="ECO:0000256" key="1">
    <source>
        <dbReference type="ARBA" id="ARBA00006484"/>
    </source>
</evidence>
<evidence type="ECO:0000256" key="2">
    <source>
        <dbReference type="ARBA" id="ARBA00023002"/>
    </source>
</evidence>
<dbReference type="InterPro" id="IPR036291">
    <property type="entry name" value="NAD(P)-bd_dom_sf"/>
</dbReference>
<keyword evidence="5" id="KW-1185">Reference proteome</keyword>
<evidence type="ECO:0000313" key="4">
    <source>
        <dbReference type="EMBL" id="MFD0738736.1"/>
    </source>
</evidence>
<sequence length="264" mass="27677">MAARRVLITGAGSGLGLALAQRHAARGDAVACVDLDGERAQAACASLPGSGHAAFTADVGSDASMVALRDAVLAQWGGVDVLVNNAGIASGGTLLESSMAEWRELLEVNVLGVVRGCQAFLPGMLARKSGRILNIASFAALAGAPSIMSYGVAKGGVLTLSEQLRAELHGSGVAVSVACPAFFQTNLLQNWRGSERMKGHAAKMMTRSADTLDDVADKIFAASGRGQFLILPTRGVAARWRVRRWFPSLYFRRLMAQVAPRASR</sequence>
<name>A0ABW2YKW5_9GAMM</name>
<dbReference type="InterPro" id="IPR002347">
    <property type="entry name" value="SDR_fam"/>
</dbReference>